<evidence type="ECO:0000313" key="2">
    <source>
        <dbReference type="EMBL" id="PPK79436.1"/>
    </source>
</evidence>
<gene>
    <name evidence="2" type="ORF">BXY41_110162</name>
</gene>
<name>A0A2S6HPJ0_9FIRM</name>
<evidence type="ECO:0000256" key="1">
    <source>
        <dbReference type="SAM" id="Phobius"/>
    </source>
</evidence>
<organism evidence="2 3">
    <name type="scientific">Lacrimispora xylanisolvens</name>
    <dbReference type="NCBI Taxonomy" id="384636"/>
    <lineage>
        <taxon>Bacteria</taxon>
        <taxon>Bacillati</taxon>
        <taxon>Bacillota</taxon>
        <taxon>Clostridia</taxon>
        <taxon>Lachnospirales</taxon>
        <taxon>Lachnospiraceae</taxon>
        <taxon>Lacrimispora</taxon>
    </lineage>
</organism>
<dbReference type="AlphaFoldDB" id="A0A2S6HPJ0"/>
<reference evidence="2 3" key="1">
    <citation type="submission" date="2018-02" db="EMBL/GenBank/DDBJ databases">
        <title>Genomic Encyclopedia of Archaeal and Bacterial Type Strains, Phase II (KMG-II): from individual species to whole genera.</title>
        <authorList>
            <person name="Goeker M."/>
        </authorList>
    </citation>
    <scope>NUCLEOTIDE SEQUENCE [LARGE SCALE GENOMIC DNA]</scope>
    <source>
        <strain evidence="2 3">DSM 3808</strain>
    </source>
</reference>
<evidence type="ECO:0000313" key="3">
    <source>
        <dbReference type="Proteomes" id="UP000237749"/>
    </source>
</evidence>
<keyword evidence="1" id="KW-0812">Transmembrane</keyword>
<accession>A0A2S6HPJ0</accession>
<feature type="transmembrane region" description="Helical" evidence="1">
    <location>
        <begin position="12"/>
        <end position="33"/>
    </location>
</feature>
<dbReference type="EMBL" id="PTJA01000010">
    <property type="protein sequence ID" value="PPK79436.1"/>
    <property type="molecule type" value="Genomic_DNA"/>
</dbReference>
<protein>
    <submittedName>
        <fullName evidence="2">Uncharacterized protein</fullName>
    </submittedName>
</protein>
<sequence length="36" mass="4117">MENRVFTGYCTTYFVMGIQCCCMPCFAMVKYCISDG</sequence>
<comment type="caution">
    <text evidence="2">The sequence shown here is derived from an EMBL/GenBank/DDBJ whole genome shotgun (WGS) entry which is preliminary data.</text>
</comment>
<proteinExistence type="predicted"/>
<dbReference type="Proteomes" id="UP000237749">
    <property type="component" value="Unassembled WGS sequence"/>
</dbReference>
<keyword evidence="3" id="KW-1185">Reference proteome</keyword>
<keyword evidence="1" id="KW-1133">Transmembrane helix</keyword>
<keyword evidence="1" id="KW-0472">Membrane</keyword>